<dbReference type="EMBL" id="JAGIOP010000002">
    <property type="protein sequence ID" value="MBP2452523.1"/>
    <property type="molecule type" value="Genomic_DNA"/>
</dbReference>
<evidence type="ECO:0000313" key="3">
    <source>
        <dbReference type="Proteomes" id="UP000694460"/>
    </source>
</evidence>
<evidence type="ECO:0000313" key="2">
    <source>
        <dbReference type="EMBL" id="MBP2452523.1"/>
    </source>
</evidence>
<evidence type="ECO:0000256" key="1">
    <source>
        <dbReference type="SAM" id="MobiDB-lite"/>
    </source>
</evidence>
<keyword evidence="3" id="KW-1185">Reference proteome</keyword>
<feature type="compositionally biased region" description="Polar residues" evidence="1">
    <location>
        <begin position="12"/>
        <end position="32"/>
    </location>
</feature>
<name>A0ABS4ZSR2_9MYCO</name>
<proteinExistence type="predicted"/>
<gene>
    <name evidence="2" type="ORF">JOF57_002436</name>
</gene>
<protein>
    <submittedName>
        <fullName evidence="2">Uncharacterized protein</fullName>
    </submittedName>
</protein>
<feature type="region of interest" description="Disordered" evidence="1">
    <location>
        <begin position="1"/>
        <end position="45"/>
    </location>
</feature>
<accession>A0ABS4ZSR2</accession>
<dbReference type="Proteomes" id="UP000694460">
    <property type="component" value="Unassembled WGS sequence"/>
</dbReference>
<sequence length="45" mass="4751">MSPPNDSRPGGLNTTEATNKSHAQDCHQNTPSGYGRAAPEEVNRG</sequence>
<reference evidence="2 3" key="1">
    <citation type="submission" date="2021-03" db="EMBL/GenBank/DDBJ databases">
        <title>Sequencing the genomes of 1000 actinobacteria strains.</title>
        <authorList>
            <person name="Klenk H.-P."/>
        </authorList>
    </citation>
    <scope>NUCLEOTIDE SEQUENCE [LARGE SCALE GENOMIC DNA]</scope>
    <source>
        <strain evidence="2 3">DSM 46713</strain>
    </source>
</reference>
<organism evidence="2 3">
    <name type="scientific">Mycolicibacterium lutetiense</name>
    <dbReference type="NCBI Taxonomy" id="1641992"/>
    <lineage>
        <taxon>Bacteria</taxon>
        <taxon>Bacillati</taxon>
        <taxon>Actinomycetota</taxon>
        <taxon>Actinomycetes</taxon>
        <taxon>Mycobacteriales</taxon>
        <taxon>Mycobacteriaceae</taxon>
        <taxon>Mycolicibacterium</taxon>
    </lineage>
</organism>
<comment type="caution">
    <text evidence="2">The sequence shown here is derived from an EMBL/GenBank/DDBJ whole genome shotgun (WGS) entry which is preliminary data.</text>
</comment>